<dbReference type="InterPro" id="IPR036237">
    <property type="entry name" value="Xyl_isomerase-like_sf"/>
</dbReference>
<comment type="similarity">
    <text evidence="2">Belongs to the hyi family.</text>
</comment>
<dbReference type="PIRSF" id="PIRSF006241">
    <property type="entry name" value="HyI"/>
    <property type="match status" value="1"/>
</dbReference>
<dbReference type="EMBL" id="JBBUTF010000011">
    <property type="protein sequence ID" value="MEK8026893.1"/>
    <property type="molecule type" value="Genomic_DNA"/>
</dbReference>
<feature type="domain" description="Xylose isomerase-like TIM barrel" evidence="3">
    <location>
        <begin position="24"/>
        <end position="248"/>
    </location>
</feature>
<dbReference type="RefSeq" id="WP_341374676.1">
    <property type="nucleotide sequence ID" value="NZ_JBBUTF010000011.1"/>
</dbReference>
<accession>A0ABU9BE57</accession>
<reference evidence="4 5" key="1">
    <citation type="submission" date="2024-04" db="EMBL/GenBank/DDBJ databases">
        <title>Novel species of the genus Ideonella isolated from streams.</title>
        <authorList>
            <person name="Lu H."/>
        </authorList>
    </citation>
    <scope>NUCLEOTIDE SEQUENCE [LARGE SCALE GENOMIC DNA]</scope>
    <source>
        <strain evidence="4 5">BYS139W</strain>
    </source>
</reference>
<gene>
    <name evidence="4" type="ORF">AACH11_13055</name>
</gene>
<dbReference type="Gene3D" id="3.20.20.150">
    <property type="entry name" value="Divalent-metal-dependent TIM barrel enzymes"/>
    <property type="match status" value="1"/>
</dbReference>
<evidence type="ECO:0000313" key="4">
    <source>
        <dbReference type="EMBL" id="MEK8026893.1"/>
    </source>
</evidence>
<dbReference type="Proteomes" id="UP001368500">
    <property type="component" value="Unassembled WGS sequence"/>
</dbReference>
<dbReference type="Pfam" id="PF01261">
    <property type="entry name" value="AP_endonuc_2"/>
    <property type="match status" value="1"/>
</dbReference>
<dbReference type="InterPro" id="IPR026040">
    <property type="entry name" value="HyI-like"/>
</dbReference>
<evidence type="ECO:0000259" key="3">
    <source>
        <dbReference type="Pfam" id="PF01261"/>
    </source>
</evidence>
<keyword evidence="5" id="KW-1185">Reference proteome</keyword>
<evidence type="ECO:0000256" key="1">
    <source>
        <dbReference type="ARBA" id="ARBA00023235"/>
    </source>
</evidence>
<dbReference type="InterPro" id="IPR013022">
    <property type="entry name" value="Xyl_isomerase-like_TIM-brl"/>
</dbReference>
<proteinExistence type="inferred from homology"/>
<name>A0ABU9BE57_9BURK</name>
<evidence type="ECO:0000313" key="5">
    <source>
        <dbReference type="Proteomes" id="UP001368500"/>
    </source>
</evidence>
<dbReference type="PANTHER" id="PTHR43489">
    <property type="entry name" value="ISOMERASE"/>
    <property type="match status" value="1"/>
</dbReference>
<keyword evidence="1 2" id="KW-0413">Isomerase</keyword>
<dbReference type="SUPFAM" id="SSF51658">
    <property type="entry name" value="Xylose isomerase-like"/>
    <property type="match status" value="1"/>
</dbReference>
<protein>
    <submittedName>
        <fullName evidence="4">TIM barrel protein</fullName>
    </submittedName>
</protein>
<sequence>MKLSAVIEDLYMFNEAGDLPARIHAAAAAGLDRVEFHMWSPTGMDAVEAALKATGVRLLSLTVGPRVGCVDRSKEAYVLDAIDRTMAMCQRLGAKDMVIAGGPALAGASATEQHDNMVYLLRQAAPRVQAAGMRLLLEPLNTRIDHVGFFMGSALEGLDIVEAVDSPAVRLLYDAYHAEVMGEDWREILKRAHLIGYVQVADTNGRHEPGTGTIDWATWLPALQRAAYTGDIGLEYRPSNGTLASLQRTREIFGMAEAQA</sequence>
<comment type="caution">
    <text evidence="4">The sequence shown here is derived from an EMBL/GenBank/DDBJ whole genome shotgun (WGS) entry which is preliminary data.</text>
</comment>
<dbReference type="InterPro" id="IPR050417">
    <property type="entry name" value="Sugar_Epim/Isomerase"/>
</dbReference>
<organism evidence="4 5">
    <name type="scientific">Pseudaquabacterium rugosum</name>
    <dbReference type="NCBI Taxonomy" id="2984194"/>
    <lineage>
        <taxon>Bacteria</taxon>
        <taxon>Pseudomonadati</taxon>
        <taxon>Pseudomonadota</taxon>
        <taxon>Betaproteobacteria</taxon>
        <taxon>Burkholderiales</taxon>
        <taxon>Sphaerotilaceae</taxon>
        <taxon>Pseudaquabacterium</taxon>
    </lineage>
</organism>
<evidence type="ECO:0000256" key="2">
    <source>
        <dbReference type="PIRNR" id="PIRNR006241"/>
    </source>
</evidence>